<name>A0ACB8X111_9TELE</name>
<accession>A0ACB8X111</accession>
<evidence type="ECO:0000313" key="1">
    <source>
        <dbReference type="EMBL" id="KAI3373742.1"/>
    </source>
</evidence>
<keyword evidence="2" id="KW-1185">Reference proteome</keyword>
<feature type="non-terminal residue" evidence="1">
    <location>
        <position position="1"/>
    </location>
</feature>
<protein>
    <submittedName>
        <fullName evidence="1">Uncharacterized protein</fullName>
    </submittedName>
</protein>
<reference evidence="1" key="1">
    <citation type="submission" date="2022-04" db="EMBL/GenBank/DDBJ databases">
        <title>Jade perch genome.</title>
        <authorList>
            <person name="Chao B."/>
        </authorList>
    </citation>
    <scope>NUCLEOTIDE SEQUENCE</scope>
    <source>
        <strain evidence="1">CB-2022</strain>
    </source>
</reference>
<proteinExistence type="predicted"/>
<sequence length="210" mass="24614">GATIFTKLDLRNAYHLVRIREGDKWKMAFNTSLGHFEYLVIQFGLTNTPAVFQALINDVLRDFLNRFVFVYLDDILIYSKNLSDHQVHVRQVLQRLLENHLFVKREKCEFHAPQVSFLGFILKEQQVLADPEKTAKRLNSCQARWALFFNRFDLTLTYRPGSRNVKPDALSRQFCMKKRIQGEENILPSSRIIAALTWKIEDAIQQAQQK</sequence>
<dbReference type="Proteomes" id="UP000831701">
    <property type="component" value="Chromosome 4"/>
</dbReference>
<gene>
    <name evidence="1" type="ORF">L3Q82_022329</name>
</gene>
<organism evidence="1 2">
    <name type="scientific">Scortum barcoo</name>
    <name type="common">barcoo grunter</name>
    <dbReference type="NCBI Taxonomy" id="214431"/>
    <lineage>
        <taxon>Eukaryota</taxon>
        <taxon>Metazoa</taxon>
        <taxon>Chordata</taxon>
        <taxon>Craniata</taxon>
        <taxon>Vertebrata</taxon>
        <taxon>Euteleostomi</taxon>
        <taxon>Actinopterygii</taxon>
        <taxon>Neopterygii</taxon>
        <taxon>Teleostei</taxon>
        <taxon>Neoteleostei</taxon>
        <taxon>Acanthomorphata</taxon>
        <taxon>Eupercaria</taxon>
        <taxon>Centrarchiformes</taxon>
        <taxon>Terapontoidei</taxon>
        <taxon>Terapontidae</taxon>
        <taxon>Scortum</taxon>
    </lineage>
</organism>
<comment type="caution">
    <text evidence="1">The sequence shown here is derived from an EMBL/GenBank/DDBJ whole genome shotgun (WGS) entry which is preliminary data.</text>
</comment>
<evidence type="ECO:0000313" key="2">
    <source>
        <dbReference type="Proteomes" id="UP000831701"/>
    </source>
</evidence>
<dbReference type="EMBL" id="CM041534">
    <property type="protein sequence ID" value="KAI3373742.1"/>
    <property type="molecule type" value="Genomic_DNA"/>
</dbReference>